<dbReference type="GO" id="GO:0005739">
    <property type="term" value="C:mitochondrion"/>
    <property type="evidence" value="ECO:0007669"/>
    <property type="project" value="TreeGrafter"/>
</dbReference>
<evidence type="ECO:0000256" key="2">
    <source>
        <dbReference type="ARBA" id="ARBA00022737"/>
    </source>
</evidence>
<dbReference type="PANTHER" id="PTHR45717">
    <property type="entry name" value="OS12G0527900 PROTEIN"/>
    <property type="match status" value="1"/>
</dbReference>
<dbReference type="AlphaFoldDB" id="A0A427A317"/>
<dbReference type="PROSITE" id="PS51375">
    <property type="entry name" value="PPR"/>
    <property type="match status" value="3"/>
</dbReference>
<dbReference type="FunFam" id="1.25.40.10:FF:000253">
    <property type="entry name" value="Pentatricopeptide repeat-containing protein"/>
    <property type="match status" value="1"/>
</dbReference>
<feature type="repeat" description="PPR" evidence="3">
    <location>
        <begin position="154"/>
        <end position="188"/>
    </location>
</feature>
<reference evidence="5 6" key="1">
    <citation type="journal article" date="2014" name="Agronomy (Basel)">
        <title>A Draft Genome Sequence for Ensete ventricosum, the Drought-Tolerant Tree Against Hunger.</title>
        <authorList>
            <person name="Harrison J."/>
            <person name="Moore K.A."/>
            <person name="Paszkiewicz K."/>
            <person name="Jones T."/>
            <person name="Grant M."/>
            <person name="Ambacheew D."/>
            <person name="Muzemil S."/>
            <person name="Studholme D.J."/>
        </authorList>
    </citation>
    <scope>NUCLEOTIDE SEQUENCE [LARGE SCALE GENOMIC DNA]</scope>
</reference>
<dbReference type="InterPro" id="IPR011990">
    <property type="entry name" value="TPR-like_helical_dom_sf"/>
</dbReference>
<dbReference type="FunFam" id="1.25.40.10:FF:000651">
    <property type="entry name" value="Pentatricopeptide repeat-containing protein mitochondrial"/>
    <property type="match status" value="1"/>
</dbReference>
<protein>
    <recommendedName>
        <fullName evidence="7">Pentacotripeptide-repeat region of PRORP domain-containing protein</fullName>
    </recommendedName>
</protein>
<accession>A0A427A317</accession>
<sequence>MLSARRLRLLLGSVYAPARPTSSLPDVLVPPAAAGAGTTTRRRDGSGGGRDTLGRRLLSLIYPKRSAVVVLRMWEEEDKPIQKYQLNRVVRELRKYKRYKHALEVCPICEWMTTRSHIKLLPGDYAVHLDLVAKVRGLPSAQKFFEDLPGRMKGPSTCNALLHTYVQYKMTDKAESLMEEMSAQGWLRCSLPYNHMLTLYISKGMLNKIPDLLKDLKRNTSPNEITYNLWLSAFAKKNDVIGAEKVLHQMGKDNVTADWVTYSTLANMYIKAACHDKAKEALVEMEKRVFKKDRVAYCSLISLHAGLLDKDNVYRMWNKMKATFRKMSDMEFKCMLSSLTKLGDIEEAESIYGEWESVSGTQDSRVPNILLAFYIKNDMMEKAEKFLMHIVETGVKPSYTTWELLASGNLRKNRMDKVLDCLKKALSSLEKWEPNVGLVKAVFTELEAMGTVEDAENFLVILRDAGYVTTEIYNSLLRTYVKAGKMPLIVAERMKKDNVEMDKETRHLLRVTSKFCISEVSPLIS</sequence>
<proteinExistence type="inferred from homology"/>
<feature type="region of interest" description="Disordered" evidence="4">
    <location>
        <begin position="26"/>
        <end position="51"/>
    </location>
</feature>
<name>A0A427A317_ENSVE</name>
<organism evidence="5 6">
    <name type="scientific">Ensete ventricosum</name>
    <name type="common">Abyssinian banana</name>
    <name type="synonym">Musa ensete</name>
    <dbReference type="NCBI Taxonomy" id="4639"/>
    <lineage>
        <taxon>Eukaryota</taxon>
        <taxon>Viridiplantae</taxon>
        <taxon>Streptophyta</taxon>
        <taxon>Embryophyta</taxon>
        <taxon>Tracheophyta</taxon>
        <taxon>Spermatophyta</taxon>
        <taxon>Magnoliopsida</taxon>
        <taxon>Liliopsida</taxon>
        <taxon>Zingiberales</taxon>
        <taxon>Musaceae</taxon>
        <taxon>Ensete</taxon>
    </lineage>
</organism>
<feature type="repeat" description="PPR" evidence="3">
    <location>
        <begin position="223"/>
        <end position="257"/>
    </location>
</feature>
<dbReference type="Pfam" id="PF01535">
    <property type="entry name" value="PPR"/>
    <property type="match status" value="3"/>
</dbReference>
<evidence type="ECO:0008006" key="7">
    <source>
        <dbReference type="Google" id="ProtNLM"/>
    </source>
</evidence>
<dbReference type="Pfam" id="PF13041">
    <property type="entry name" value="PPR_2"/>
    <property type="match status" value="1"/>
</dbReference>
<comment type="similarity">
    <text evidence="1">Belongs to the PPR family. P subfamily.</text>
</comment>
<evidence type="ECO:0000313" key="5">
    <source>
        <dbReference type="EMBL" id="RRT70649.1"/>
    </source>
</evidence>
<comment type="caution">
    <text evidence="5">The sequence shown here is derived from an EMBL/GenBank/DDBJ whole genome shotgun (WGS) entry which is preliminary data.</text>
</comment>
<evidence type="ECO:0000256" key="1">
    <source>
        <dbReference type="ARBA" id="ARBA00007626"/>
    </source>
</evidence>
<dbReference type="GO" id="GO:0003729">
    <property type="term" value="F:mRNA binding"/>
    <property type="evidence" value="ECO:0007669"/>
    <property type="project" value="UniProtKB-ARBA"/>
</dbReference>
<evidence type="ECO:0000256" key="4">
    <source>
        <dbReference type="SAM" id="MobiDB-lite"/>
    </source>
</evidence>
<evidence type="ECO:0000256" key="3">
    <source>
        <dbReference type="PROSITE-ProRule" id="PRU00708"/>
    </source>
</evidence>
<evidence type="ECO:0000313" key="6">
    <source>
        <dbReference type="Proteomes" id="UP000287651"/>
    </source>
</evidence>
<gene>
    <name evidence="5" type="ORF">B296_00036268</name>
</gene>
<dbReference type="EMBL" id="AMZH03003947">
    <property type="protein sequence ID" value="RRT70649.1"/>
    <property type="molecule type" value="Genomic_DNA"/>
</dbReference>
<dbReference type="PANTHER" id="PTHR45717:SF45">
    <property type="entry name" value="OS12G0527900 PROTEIN"/>
    <property type="match status" value="1"/>
</dbReference>
<dbReference type="Gene3D" id="1.25.40.10">
    <property type="entry name" value="Tetratricopeptide repeat domain"/>
    <property type="match status" value="3"/>
</dbReference>
<keyword evidence="2" id="KW-0677">Repeat</keyword>
<dbReference type="Proteomes" id="UP000287651">
    <property type="component" value="Unassembled WGS sequence"/>
</dbReference>
<dbReference type="NCBIfam" id="TIGR00756">
    <property type="entry name" value="PPR"/>
    <property type="match status" value="2"/>
</dbReference>
<feature type="repeat" description="PPR" evidence="3">
    <location>
        <begin position="363"/>
        <end position="397"/>
    </location>
</feature>
<dbReference type="InterPro" id="IPR002885">
    <property type="entry name" value="PPR_rpt"/>
</dbReference>